<evidence type="ECO:0008006" key="4">
    <source>
        <dbReference type="Google" id="ProtNLM"/>
    </source>
</evidence>
<dbReference type="OrthoDB" id="3189808at2"/>
<dbReference type="SUPFAM" id="SSF53067">
    <property type="entry name" value="Actin-like ATPase domain"/>
    <property type="match status" value="1"/>
</dbReference>
<dbReference type="InterPro" id="IPR043129">
    <property type="entry name" value="ATPase_NBD"/>
</dbReference>
<feature type="region of interest" description="Disordered" evidence="1">
    <location>
        <begin position="128"/>
        <end position="154"/>
    </location>
</feature>
<dbReference type="InterPro" id="IPR036388">
    <property type="entry name" value="WH-like_DNA-bd_sf"/>
</dbReference>
<feature type="compositionally biased region" description="Basic and acidic residues" evidence="1">
    <location>
        <begin position="128"/>
        <end position="139"/>
    </location>
</feature>
<keyword evidence="3" id="KW-1185">Reference proteome</keyword>
<evidence type="ECO:0000313" key="2">
    <source>
        <dbReference type="EMBL" id="TQM79121.1"/>
    </source>
</evidence>
<protein>
    <recommendedName>
        <fullName evidence="4">MarR family protein</fullName>
    </recommendedName>
</protein>
<organism evidence="2 3">
    <name type="scientific">Saccharothrix saharensis</name>
    <dbReference type="NCBI Taxonomy" id="571190"/>
    <lineage>
        <taxon>Bacteria</taxon>
        <taxon>Bacillati</taxon>
        <taxon>Actinomycetota</taxon>
        <taxon>Actinomycetes</taxon>
        <taxon>Pseudonocardiales</taxon>
        <taxon>Pseudonocardiaceae</taxon>
        <taxon>Saccharothrix</taxon>
    </lineage>
</organism>
<dbReference type="SUPFAM" id="SSF46785">
    <property type="entry name" value="Winged helix' DNA-binding domain"/>
    <property type="match status" value="1"/>
</dbReference>
<sequence>MQAQTEGRRGAKRALPLRALRVRGPLSRAQPAVRSGLSKVAVAPLPADLENRGLVERTGTTTSRSRPGRLVEPRPGAVRPRRRADRATADRPRRRDGAVVAGLPLCRLDLDNEVDLAARAERGSDPVDHLVHLNGDRTVPDPLGGTSRACGRRGCRETRVGPGADAPHRTADAPASGLSVLLTPRKIVLGGYSAALRDWLAAPRRHGRTAIAASTPGSTAGGGGAAPAALRRVLDDPAVVPVKASAPKTGGSHEGASA</sequence>
<accession>A0A543J8G9</accession>
<proteinExistence type="predicted"/>
<feature type="compositionally biased region" description="Basic and acidic residues" evidence="1">
    <location>
        <begin position="85"/>
        <end position="95"/>
    </location>
</feature>
<reference evidence="2 3" key="1">
    <citation type="submission" date="2019-06" db="EMBL/GenBank/DDBJ databases">
        <title>Sequencing the genomes of 1000 actinobacteria strains.</title>
        <authorList>
            <person name="Klenk H.-P."/>
        </authorList>
    </citation>
    <scope>NUCLEOTIDE SEQUENCE [LARGE SCALE GENOMIC DNA]</scope>
    <source>
        <strain evidence="2 3">DSM 45456</strain>
    </source>
</reference>
<dbReference type="AlphaFoldDB" id="A0A543J8G9"/>
<dbReference type="RefSeq" id="WP_141976192.1">
    <property type="nucleotide sequence ID" value="NZ_VFPP01000001.1"/>
</dbReference>
<gene>
    <name evidence="2" type="ORF">FHX81_1416</name>
</gene>
<evidence type="ECO:0000313" key="3">
    <source>
        <dbReference type="Proteomes" id="UP000316628"/>
    </source>
</evidence>
<feature type="region of interest" description="Disordered" evidence="1">
    <location>
        <begin position="51"/>
        <end position="95"/>
    </location>
</feature>
<evidence type="ECO:0000256" key="1">
    <source>
        <dbReference type="SAM" id="MobiDB-lite"/>
    </source>
</evidence>
<dbReference type="EMBL" id="VFPP01000001">
    <property type="protein sequence ID" value="TQM79121.1"/>
    <property type="molecule type" value="Genomic_DNA"/>
</dbReference>
<dbReference type="Proteomes" id="UP000316628">
    <property type="component" value="Unassembled WGS sequence"/>
</dbReference>
<dbReference type="InterPro" id="IPR036390">
    <property type="entry name" value="WH_DNA-bd_sf"/>
</dbReference>
<dbReference type="Gene3D" id="1.10.10.10">
    <property type="entry name" value="Winged helix-like DNA-binding domain superfamily/Winged helix DNA-binding domain"/>
    <property type="match status" value="1"/>
</dbReference>
<comment type="caution">
    <text evidence="2">The sequence shown here is derived from an EMBL/GenBank/DDBJ whole genome shotgun (WGS) entry which is preliminary data.</text>
</comment>
<name>A0A543J8G9_9PSEU</name>